<feature type="transmembrane region" description="Helical" evidence="1">
    <location>
        <begin position="55"/>
        <end position="73"/>
    </location>
</feature>
<sequence length="268" mass="29012">MLYSRQAMERRGITSNLGLYVYAAAAIFLGLLGLVSGDFATTWQNVGPNVPLRAPLAYITAVIELAAGIALLLPHTARAAALTLTVLYSIFTLIWVPRALVNLGNYDPIGNVFEEFSLVAAGLILCATFSPPGSPIGRRRSFFVLLFGICPISFGIVHIIDMPGLLGGIPNWLPPNRMFWAYITTLGFFAAAIAILTRIKALLASRLLTAQILIFEVLFWIPRLLAEPGNHFNWAGNAISIAIAGASWVVSDTISREVVTARDLKSET</sequence>
<proteinExistence type="predicted"/>
<evidence type="ECO:0000313" key="3">
    <source>
        <dbReference type="Proteomes" id="UP000253606"/>
    </source>
</evidence>
<keyword evidence="1" id="KW-0472">Membrane</keyword>
<dbReference type="AlphaFoldDB" id="A0A2Z5G3E9"/>
<name>A0A2Z5G3E9_9BACT</name>
<dbReference type="EMBL" id="CP030840">
    <property type="protein sequence ID" value="AXC13145.1"/>
    <property type="molecule type" value="Genomic_DNA"/>
</dbReference>
<gene>
    <name evidence="2" type="ORF">ACPOL_3866</name>
</gene>
<feature type="transmembrane region" description="Helical" evidence="1">
    <location>
        <begin position="234"/>
        <end position="255"/>
    </location>
</feature>
<dbReference type="Proteomes" id="UP000253606">
    <property type="component" value="Chromosome"/>
</dbReference>
<organism evidence="2 3">
    <name type="scientific">Acidisarcina polymorpha</name>
    <dbReference type="NCBI Taxonomy" id="2211140"/>
    <lineage>
        <taxon>Bacteria</taxon>
        <taxon>Pseudomonadati</taxon>
        <taxon>Acidobacteriota</taxon>
        <taxon>Terriglobia</taxon>
        <taxon>Terriglobales</taxon>
        <taxon>Acidobacteriaceae</taxon>
        <taxon>Acidisarcina</taxon>
    </lineage>
</organism>
<evidence type="ECO:0000256" key="1">
    <source>
        <dbReference type="SAM" id="Phobius"/>
    </source>
</evidence>
<feature type="transmembrane region" description="Helical" evidence="1">
    <location>
        <begin position="80"/>
        <end position="100"/>
    </location>
</feature>
<accession>A0A2Z5G3E9</accession>
<keyword evidence="3" id="KW-1185">Reference proteome</keyword>
<keyword evidence="1" id="KW-0812">Transmembrane</keyword>
<feature type="transmembrane region" description="Helical" evidence="1">
    <location>
        <begin position="112"/>
        <end position="130"/>
    </location>
</feature>
<protein>
    <submittedName>
        <fullName evidence="2">DoxX</fullName>
    </submittedName>
</protein>
<feature type="transmembrane region" description="Helical" evidence="1">
    <location>
        <begin position="203"/>
        <end position="222"/>
    </location>
</feature>
<feature type="transmembrane region" description="Helical" evidence="1">
    <location>
        <begin position="142"/>
        <end position="159"/>
    </location>
</feature>
<evidence type="ECO:0000313" key="2">
    <source>
        <dbReference type="EMBL" id="AXC13145.1"/>
    </source>
</evidence>
<keyword evidence="1" id="KW-1133">Transmembrane helix</keyword>
<feature type="transmembrane region" description="Helical" evidence="1">
    <location>
        <begin position="12"/>
        <end position="35"/>
    </location>
</feature>
<reference evidence="2 3" key="1">
    <citation type="journal article" date="2018" name="Front. Microbiol.">
        <title>Hydrolytic Capabilities as a Key to Environmental Success: Chitinolytic and Cellulolytic Acidobacteria From Acidic Sub-arctic Soils and Boreal Peatlands.</title>
        <authorList>
            <person name="Belova S.E."/>
            <person name="Ravin N.V."/>
            <person name="Pankratov T.A."/>
            <person name="Rakitin A.L."/>
            <person name="Ivanova A.A."/>
            <person name="Beletsky A.V."/>
            <person name="Mardanov A.V."/>
            <person name="Sinninghe Damste J.S."/>
            <person name="Dedysh S.N."/>
        </authorList>
    </citation>
    <scope>NUCLEOTIDE SEQUENCE [LARGE SCALE GENOMIC DNA]</scope>
    <source>
        <strain evidence="2 3">SBC82</strain>
    </source>
</reference>
<dbReference type="KEGG" id="abas:ACPOL_3866"/>
<feature type="transmembrane region" description="Helical" evidence="1">
    <location>
        <begin position="179"/>
        <end position="196"/>
    </location>
</feature>